<organism evidence="2 3">
    <name type="scientific">Pseudomonas phage MR15</name>
    <dbReference type="NCBI Taxonomy" id="2711179"/>
    <lineage>
        <taxon>Viruses</taxon>
        <taxon>Duplodnaviria</taxon>
        <taxon>Heunggongvirae</taxon>
        <taxon>Uroviricota</taxon>
        <taxon>Caudoviricetes</taxon>
        <taxon>Readingvirus</taxon>
        <taxon>Readingvirus MR15</taxon>
    </lineage>
</organism>
<evidence type="ECO:0000313" key="3">
    <source>
        <dbReference type="Proteomes" id="UP000503469"/>
    </source>
</evidence>
<evidence type="ECO:0000313" key="2">
    <source>
        <dbReference type="EMBL" id="QJD55240.1"/>
    </source>
</evidence>
<keyword evidence="1" id="KW-0175">Coiled coil</keyword>
<proteinExistence type="predicted"/>
<sequence>MSNEFKLVPVEPNDEMLQVGCDSYFDSESSVWTAMADAYKAMLAAAPQPSALGGETEALGVAAYVNQCNGQFVLKRELDTDNFPEFWDKLVFLKDASALFAPLQAEIERWKACYEEASDKHSVAYAEANKLADQIDQLKARRDELEGLLRIVRGKLSFGPDDVISIDAALSKTAGSEQ</sequence>
<gene>
    <name evidence="2" type="ORF">Psm1vBMR15_gp26c</name>
</gene>
<reference evidence="2 3" key="1">
    <citation type="journal article" date="2020" name="Microb. Biotechnol.">
        <title>Phage biocontrol to combat Pseudomonas syringae pathogens causing disease in cherry.</title>
        <authorList>
            <person name="Rabiey M."/>
            <person name="Roy S.R."/>
            <person name="Holtappels D."/>
            <person name="Franceschetti L."/>
            <person name="Quilty B.J."/>
            <person name="Creeth R."/>
            <person name="Sundin G.W."/>
            <person name="Wagemans J."/>
            <person name="Lavigne R."/>
            <person name="Jackson R.W."/>
        </authorList>
    </citation>
    <scope>NUCLEOTIDE SEQUENCE [LARGE SCALE GENOMIC DNA]</scope>
</reference>
<keyword evidence="3" id="KW-1185">Reference proteome</keyword>
<name>A0A6M3TDX1_9CAUD</name>
<dbReference type="Proteomes" id="UP000503469">
    <property type="component" value="Segment"/>
</dbReference>
<feature type="coiled-coil region" evidence="1">
    <location>
        <begin position="128"/>
        <end position="155"/>
    </location>
</feature>
<protein>
    <submittedName>
        <fullName evidence="2">Uncharacterized protein</fullName>
    </submittedName>
</protein>
<accession>A0A6M3TDX1</accession>
<evidence type="ECO:0000256" key="1">
    <source>
        <dbReference type="SAM" id="Coils"/>
    </source>
</evidence>
<dbReference type="EMBL" id="MT104475">
    <property type="protein sequence ID" value="QJD55240.1"/>
    <property type="molecule type" value="Genomic_DNA"/>
</dbReference>